<keyword evidence="3 5" id="KW-0238">DNA-binding</keyword>
<evidence type="ECO:0000256" key="2">
    <source>
        <dbReference type="ARBA" id="ARBA00023015"/>
    </source>
</evidence>
<feature type="compositionally biased region" description="Polar residues" evidence="6">
    <location>
        <begin position="274"/>
        <end position="284"/>
    </location>
</feature>
<comment type="similarity">
    <text evidence="1">Belongs to the AfsR/DnrI/RedD regulatory family.</text>
</comment>
<proteinExistence type="inferred from homology"/>
<dbReference type="CDD" id="cd15831">
    <property type="entry name" value="BTAD"/>
    <property type="match status" value="1"/>
</dbReference>
<dbReference type="RefSeq" id="WP_006339341.1">
    <property type="nucleotide sequence ID" value="NZ_BAHC01000245.1"/>
</dbReference>
<feature type="compositionally biased region" description="Basic and acidic residues" evidence="6">
    <location>
        <begin position="291"/>
        <end position="312"/>
    </location>
</feature>
<dbReference type="eggNOG" id="COG2909">
    <property type="taxonomic scope" value="Bacteria"/>
</dbReference>
<organism evidence="8 9">
    <name type="scientific">Gordonia rhizosphera NBRC 16068</name>
    <dbReference type="NCBI Taxonomy" id="1108045"/>
    <lineage>
        <taxon>Bacteria</taxon>
        <taxon>Bacillati</taxon>
        <taxon>Actinomycetota</taxon>
        <taxon>Actinomycetes</taxon>
        <taxon>Mycobacteriales</taxon>
        <taxon>Gordoniaceae</taxon>
        <taxon>Gordonia</taxon>
    </lineage>
</organism>
<dbReference type="SMART" id="SM00862">
    <property type="entry name" value="Trans_reg_C"/>
    <property type="match status" value="1"/>
</dbReference>
<dbReference type="GO" id="GO:0003677">
    <property type="term" value="F:DNA binding"/>
    <property type="evidence" value="ECO:0007669"/>
    <property type="project" value="UniProtKB-UniRule"/>
</dbReference>
<comment type="caution">
    <text evidence="8">The sequence shown here is derived from an EMBL/GenBank/DDBJ whole genome shotgun (WGS) entry which is preliminary data.</text>
</comment>
<evidence type="ECO:0000313" key="8">
    <source>
        <dbReference type="EMBL" id="GAB93774.1"/>
    </source>
</evidence>
<dbReference type="Gene3D" id="1.25.40.10">
    <property type="entry name" value="Tetratricopeptide repeat domain"/>
    <property type="match status" value="1"/>
</dbReference>
<dbReference type="InterPro" id="IPR011990">
    <property type="entry name" value="TPR-like_helical_dom_sf"/>
</dbReference>
<keyword evidence="9" id="KW-1185">Reference proteome</keyword>
<dbReference type="OrthoDB" id="134712at2"/>
<evidence type="ECO:0000256" key="4">
    <source>
        <dbReference type="ARBA" id="ARBA00023163"/>
    </source>
</evidence>
<dbReference type="Gene3D" id="3.40.50.300">
    <property type="entry name" value="P-loop containing nucleotide triphosphate hydrolases"/>
    <property type="match status" value="1"/>
</dbReference>
<dbReference type="Gene3D" id="1.10.10.10">
    <property type="entry name" value="Winged helix-like DNA-binding domain superfamily/Winged helix DNA-binding domain"/>
    <property type="match status" value="1"/>
</dbReference>
<evidence type="ECO:0000259" key="7">
    <source>
        <dbReference type="PROSITE" id="PS51755"/>
    </source>
</evidence>
<dbReference type="STRING" id="1108045.GORHZ_245_00120"/>
<dbReference type="AlphaFoldDB" id="K6X4Q5"/>
<dbReference type="Pfam" id="PF13191">
    <property type="entry name" value="AAA_16"/>
    <property type="match status" value="1"/>
</dbReference>
<feature type="DNA-binding region" description="OmpR/PhoB-type" evidence="5">
    <location>
        <begin position="3"/>
        <end position="110"/>
    </location>
</feature>
<dbReference type="Pfam" id="PF00486">
    <property type="entry name" value="Trans_reg_C"/>
    <property type="match status" value="1"/>
</dbReference>
<dbReference type="Pfam" id="PF03704">
    <property type="entry name" value="BTAD"/>
    <property type="match status" value="1"/>
</dbReference>
<dbReference type="InterPro" id="IPR051677">
    <property type="entry name" value="AfsR-DnrI-RedD_regulator"/>
</dbReference>
<name>K6X4Q5_9ACTN</name>
<dbReference type="EMBL" id="BAHC01000245">
    <property type="protein sequence ID" value="GAB93774.1"/>
    <property type="molecule type" value="Genomic_DNA"/>
</dbReference>
<dbReference type="InterPro" id="IPR041664">
    <property type="entry name" value="AAA_16"/>
</dbReference>
<keyword evidence="2" id="KW-0805">Transcription regulation</keyword>
<gene>
    <name evidence="8" type="ORF">GORHZ_245_00120</name>
</gene>
<dbReference type="PROSITE" id="PS51755">
    <property type="entry name" value="OMPR_PHOB"/>
    <property type="match status" value="1"/>
</dbReference>
<dbReference type="GO" id="GO:0006355">
    <property type="term" value="P:regulation of DNA-templated transcription"/>
    <property type="evidence" value="ECO:0007669"/>
    <property type="project" value="InterPro"/>
</dbReference>
<evidence type="ECO:0000256" key="1">
    <source>
        <dbReference type="ARBA" id="ARBA00005820"/>
    </source>
</evidence>
<dbReference type="eggNOG" id="COG3629">
    <property type="taxonomic scope" value="Bacteria"/>
</dbReference>
<accession>K6X4Q5</accession>
<dbReference type="InterPro" id="IPR001867">
    <property type="entry name" value="OmpR/PhoB-type_DNA-bd"/>
</dbReference>
<dbReference type="SMART" id="SM01043">
    <property type="entry name" value="BTAD"/>
    <property type="match status" value="1"/>
</dbReference>
<evidence type="ECO:0000256" key="6">
    <source>
        <dbReference type="SAM" id="MobiDB-lite"/>
    </source>
</evidence>
<evidence type="ECO:0000313" key="9">
    <source>
        <dbReference type="Proteomes" id="UP000008363"/>
    </source>
</evidence>
<dbReference type="PANTHER" id="PTHR35807">
    <property type="entry name" value="TRANSCRIPTIONAL REGULATOR REDD-RELATED"/>
    <property type="match status" value="1"/>
</dbReference>
<dbReference type="GO" id="GO:0000160">
    <property type="term" value="P:phosphorelay signal transduction system"/>
    <property type="evidence" value="ECO:0007669"/>
    <property type="project" value="InterPro"/>
</dbReference>
<dbReference type="SUPFAM" id="SSF52540">
    <property type="entry name" value="P-loop containing nucleoside triphosphate hydrolases"/>
    <property type="match status" value="1"/>
</dbReference>
<evidence type="ECO:0000256" key="3">
    <source>
        <dbReference type="ARBA" id="ARBA00023125"/>
    </source>
</evidence>
<keyword evidence="4" id="KW-0804">Transcription</keyword>
<dbReference type="InterPro" id="IPR036388">
    <property type="entry name" value="WH-like_DNA-bd_sf"/>
</dbReference>
<sequence length="1107" mass="119226">MAEGVEDQAHPHSVRVSMLGAIGLEMDSQPTDLGPRGQRAVLARLVAAGGHVVSTDRLIDDLWNGEPPPKALSSLQAHISNLRRVVEPDRPPRAPARILVSEPPGYALRLSRDSVDVWEFEDLVDDPGPDAVTRHQRLTKALGMWTGEPYGPYATEAWAIPEVARLTERRMTAVEQRAAAALDLGRPDEVAAALPALCGQYPTREELFRLLAHAQYQLGRQAEAMDTLRRVRTYLADELGVDPGPAIGQLEQAILRHDPALLTPTRSVVAPTVPSATATLSDTTEAPDIEQADRETASRHQPAGRETELEKLDEHARTAAETGLRIVWVTAEAGGGKTTLAQTFSERLRAQRWTTAVGHCPEVDGAPSAWAWREILESLGAAHNADDPFQLARRVVAAAEQTTGEGLLLVLDDVHRADSATLQVLRQVVTWMAQRPVLVVATYRPSEAGAELLASGASLVAVTVDLLALQGLSDAGIEDIAHSVGLWPLTPGTLDLLRSRTDGNPLFVRELAKLVASRGPQEAMTSVPVGIRDVLLRRIDRLPPDTASMLRLAAVCGREAEIDTLVTLWPTSDETDSDTEDVVLDAIDSAVVAGLLTATVDRVRFNHVLVRDAVYDAIPALRRRRMHWRTMLTLRARARHDPDELAHHAALGAGTSTAVEALTLVEPVARQRFASEFKADSVSLWQAGVDLHRMAGHDHPTADVADRIGLIDAMRNLVTALAYKGDVNEARARRNDALGLAQALGDRDVILDVLTCWRTPHIWTTRPQGGADPVMTSAVLEMLPSVSGAARTRLLVTAAMEFEGNDPGFAIACSGEAVDLARAGDDLELRCAALNARAFTALGPDLRFELPIVAAESLRAAEELGSLAYQAAAHWGMFQARSAETDLPGAVAAMDRGLQTASSGRVGELVVVLSAYKAVLDVLSGDLEAAEIAYATLSANLIAAGLPNGADLGLIGKLVVAWHRGSFAHLIDELLALYRQAPARAGWVYVVGLLDAGRTEEARVIAELRPPSHRDYYWTAMEAFHARALARLGLVEEGRELYAELSEFSGTVAGLNSGSVTFGPMDVVLAELAELIGDHEAAARHREVVVEVEEKIRRGLAEIGRLG</sequence>
<feature type="region of interest" description="Disordered" evidence="6">
    <location>
        <begin position="273"/>
        <end position="312"/>
    </location>
</feature>
<reference evidence="8 9" key="1">
    <citation type="submission" date="2012-08" db="EMBL/GenBank/DDBJ databases">
        <title>Whole genome shotgun sequence of Gordonia rhizosphera NBRC 16068.</title>
        <authorList>
            <person name="Takarada H."/>
            <person name="Isaki S."/>
            <person name="Hosoyama A."/>
            <person name="Tsuchikane K."/>
            <person name="Katsumata H."/>
            <person name="Baba S."/>
            <person name="Ohji S."/>
            <person name="Yamazaki S."/>
            <person name="Fujita N."/>
        </authorList>
    </citation>
    <scope>NUCLEOTIDE SEQUENCE [LARGE SCALE GENOMIC DNA]</scope>
    <source>
        <strain evidence="8 9">NBRC 16068</strain>
    </source>
</reference>
<evidence type="ECO:0000256" key="5">
    <source>
        <dbReference type="PROSITE-ProRule" id="PRU01091"/>
    </source>
</evidence>
<protein>
    <submittedName>
        <fullName evidence="8">Putative regulatory protein</fullName>
    </submittedName>
</protein>
<dbReference type="SUPFAM" id="SSF48452">
    <property type="entry name" value="TPR-like"/>
    <property type="match status" value="1"/>
</dbReference>
<dbReference type="InterPro" id="IPR005158">
    <property type="entry name" value="BTAD"/>
</dbReference>
<dbReference type="InterPro" id="IPR027417">
    <property type="entry name" value="P-loop_NTPase"/>
</dbReference>
<dbReference type="PANTHER" id="PTHR35807:SF1">
    <property type="entry name" value="TRANSCRIPTIONAL REGULATOR REDD"/>
    <property type="match status" value="1"/>
</dbReference>
<feature type="domain" description="OmpR/PhoB-type" evidence="7">
    <location>
        <begin position="3"/>
        <end position="110"/>
    </location>
</feature>
<dbReference type="InterPro" id="IPR016032">
    <property type="entry name" value="Sig_transdc_resp-reg_C-effctor"/>
</dbReference>
<dbReference type="Proteomes" id="UP000008363">
    <property type="component" value="Unassembled WGS sequence"/>
</dbReference>
<dbReference type="SUPFAM" id="SSF46894">
    <property type="entry name" value="C-terminal effector domain of the bipartite response regulators"/>
    <property type="match status" value="1"/>
</dbReference>